<proteinExistence type="inferred from homology"/>
<dbReference type="EMBL" id="CDMY01000380">
    <property type="protein sequence ID" value="CEM07905.1"/>
    <property type="molecule type" value="Genomic_DNA"/>
</dbReference>
<dbReference type="Pfam" id="PF00483">
    <property type="entry name" value="NTP_transferase"/>
    <property type="match status" value="1"/>
</dbReference>
<gene>
    <name evidence="9" type="ORF">Vbra_2512</name>
</gene>
<evidence type="ECO:0000259" key="8">
    <source>
        <dbReference type="Pfam" id="PF25087"/>
    </source>
</evidence>
<evidence type="ECO:0000256" key="5">
    <source>
        <dbReference type="ARBA" id="ARBA00022741"/>
    </source>
</evidence>
<feature type="domain" description="Nucleotidyl transferase" evidence="7">
    <location>
        <begin position="3"/>
        <end position="237"/>
    </location>
</feature>
<dbReference type="PhylomeDB" id="A0A0G4F675"/>
<dbReference type="Pfam" id="PF25087">
    <property type="entry name" value="GMPPB_C"/>
    <property type="match status" value="1"/>
</dbReference>
<evidence type="ECO:0000256" key="3">
    <source>
        <dbReference type="ARBA" id="ARBA00012387"/>
    </source>
</evidence>
<dbReference type="Gene3D" id="3.90.550.10">
    <property type="entry name" value="Spore Coat Polysaccharide Biosynthesis Protein SpsA, Chain A"/>
    <property type="match status" value="1"/>
</dbReference>
<dbReference type="STRING" id="1169540.A0A0G4F675"/>
<dbReference type="OMA" id="GPNCWIC"/>
<dbReference type="AlphaFoldDB" id="A0A0G4F675"/>
<dbReference type="SUPFAM" id="SSF53448">
    <property type="entry name" value="Nucleotide-diphospho-sugar transferases"/>
    <property type="match status" value="1"/>
</dbReference>
<evidence type="ECO:0000256" key="6">
    <source>
        <dbReference type="ARBA" id="ARBA00023134"/>
    </source>
</evidence>
<dbReference type="OrthoDB" id="1733332at2759"/>
<name>A0A0G4F675_VITBC</name>
<dbReference type="GO" id="GO:0009298">
    <property type="term" value="P:GDP-mannose biosynthetic process"/>
    <property type="evidence" value="ECO:0007669"/>
    <property type="project" value="UniProtKB-UniPathway"/>
</dbReference>
<keyword evidence="10" id="KW-1185">Reference proteome</keyword>
<keyword evidence="6" id="KW-0342">GTP-binding</keyword>
<dbReference type="Gene3D" id="2.160.10.10">
    <property type="entry name" value="Hexapeptide repeat proteins"/>
    <property type="match status" value="1"/>
</dbReference>
<feature type="domain" description="Mannose-1-phosphate guanyltransferase C-terminal" evidence="8">
    <location>
        <begin position="265"/>
        <end position="373"/>
    </location>
</feature>
<dbReference type="GO" id="GO:0004475">
    <property type="term" value="F:mannose-1-phosphate guanylyltransferase (GTP) activity"/>
    <property type="evidence" value="ECO:0007669"/>
    <property type="project" value="UniProtKB-EC"/>
</dbReference>
<evidence type="ECO:0000313" key="9">
    <source>
        <dbReference type="EMBL" id="CEM07905.1"/>
    </source>
</evidence>
<dbReference type="InterPro" id="IPR029044">
    <property type="entry name" value="Nucleotide-diphossugar_trans"/>
</dbReference>
<keyword evidence="5" id="KW-0547">Nucleotide-binding</keyword>
<dbReference type="GO" id="GO:0005525">
    <property type="term" value="F:GTP binding"/>
    <property type="evidence" value="ECO:0007669"/>
    <property type="project" value="UniProtKB-KW"/>
</dbReference>
<evidence type="ECO:0000313" key="10">
    <source>
        <dbReference type="Proteomes" id="UP000041254"/>
    </source>
</evidence>
<dbReference type="CDD" id="cd06425">
    <property type="entry name" value="M1P_guanylylT_B_like_N"/>
    <property type="match status" value="1"/>
</dbReference>
<dbReference type="InterPro" id="IPR056729">
    <property type="entry name" value="GMPPB_C"/>
</dbReference>
<dbReference type="FunFam" id="3.90.550.10:FF:000013">
    <property type="entry name" value="mannose-1-phosphate guanyltransferase beta"/>
    <property type="match status" value="1"/>
</dbReference>
<accession>A0A0G4F675</accession>
<dbReference type="InParanoid" id="A0A0G4F675"/>
<evidence type="ECO:0000256" key="4">
    <source>
        <dbReference type="ARBA" id="ARBA00022679"/>
    </source>
</evidence>
<dbReference type="InterPro" id="IPR045233">
    <property type="entry name" value="GMPPB_N"/>
</dbReference>
<dbReference type="InterPro" id="IPR050486">
    <property type="entry name" value="Mannose-1P_guanyltransferase"/>
</dbReference>
<evidence type="ECO:0000256" key="2">
    <source>
        <dbReference type="ARBA" id="ARBA00007274"/>
    </source>
</evidence>
<evidence type="ECO:0000259" key="7">
    <source>
        <dbReference type="Pfam" id="PF00483"/>
    </source>
</evidence>
<reference evidence="9 10" key="1">
    <citation type="submission" date="2014-11" db="EMBL/GenBank/DDBJ databases">
        <authorList>
            <person name="Zhu J."/>
            <person name="Qi W."/>
            <person name="Song R."/>
        </authorList>
    </citation>
    <scope>NUCLEOTIDE SEQUENCE [LARGE SCALE GENOMIC DNA]</scope>
</reference>
<dbReference type="UniPathway" id="UPA00126">
    <property type="reaction ID" value="UER00930"/>
</dbReference>
<comment type="similarity">
    <text evidence="2">Belongs to the transferase hexapeptide repeat family.</text>
</comment>
<dbReference type="EC" id="2.7.7.13" evidence="3"/>
<sequence>MTKALILVGGYGTRLRPLTLSVPKPLIHFCNKSIVEHQIEALVNQAGVNHVILAVAYQPDAMIDALHHLESKFGIRITCSREEEPLGTAGPIRLAKDLIVENGDDSDSFFVCNSDVICEFPLKEMIAFHQKHGQEGTILVTKVDDPSKYGVVVAEDDGKIERFVEKPKEFVGDCINAGLYIFRKSIIDRIEPRPTSIEKEVFPVMAAEGALYRMKLQGYWADIGQPKDFLKGMHLYLDSVDKKWKKGQIEHDDEIPKLAKGDKFIGNVLVSESATIGDGCLIGPDVTIGPNCRIDDGVRIQRSALMEGVTVRSYSWIDSSILGWESTVGKWVRIEGLTVVGQDVQINKECYINGAFILPHKGINNSIHTSGTIVM</sequence>
<dbReference type="FunCoup" id="A0A0G4F675">
    <property type="interactions" value="170"/>
</dbReference>
<protein>
    <recommendedName>
        <fullName evidence="3">mannose-1-phosphate guanylyltransferase</fullName>
        <ecNumber evidence="3">2.7.7.13</ecNumber>
    </recommendedName>
</protein>
<dbReference type="PANTHER" id="PTHR22572">
    <property type="entry name" value="SUGAR-1-PHOSPHATE GUANYL TRANSFERASE"/>
    <property type="match status" value="1"/>
</dbReference>
<dbReference type="VEuPathDB" id="CryptoDB:Vbra_2512"/>
<dbReference type="InterPro" id="IPR005835">
    <property type="entry name" value="NTP_transferase_dom"/>
</dbReference>
<dbReference type="Proteomes" id="UP000041254">
    <property type="component" value="Unassembled WGS sequence"/>
</dbReference>
<comment type="pathway">
    <text evidence="1">Nucleotide-sugar biosynthesis; GDP-alpha-D-mannose biosynthesis; GDP-alpha-D-mannose from alpha-D-mannose 1-phosphate (GTP route): step 1/1.</text>
</comment>
<evidence type="ECO:0000256" key="1">
    <source>
        <dbReference type="ARBA" id="ARBA00004823"/>
    </source>
</evidence>
<keyword evidence="4" id="KW-0808">Transferase</keyword>
<organism evidence="9 10">
    <name type="scientific">Vitrella brassicaformis (strain CCMP3155)</name>
    <dbReference type="NCBI Taxonomy" id="1169540"/>
    <lineage>
        <taxon>Eukaryota</taxon>
        <taxon>Sar</taxon>
        <taxon>Alveolata</taxon>
        <taxon>Colpodellida</taxon>
        <taxon>Vitrellaceae</taxon>
        <taxon>Vitrella</taxon>
    </lineage>
</organism>